<proteinExistence type="predicted"/>
<organism evidence="2 3">
    <name type="scientific">Mediterranea massiliensis</name>
    <dbReference type="NCBI Taxonomy" id="1841865"/>
    <lineage>
        <taxon>Bacteria</taxon>
        <taxon>Pseudomonadati</taxon>
        <taxon>Bacteroidota</taxon>
        <taxon>Bacteroidia</taxon>
        <taxon>Bacteroidales</taxon>
        <taxon>Bacteroidaceae</taxon>
        <taxon>Mediterranea</taxon>
    </lineage>
</organism>
<feature type="region of interest" description="Disordered" evidence="1">
    <location>
        <begin position="146"/>
        <end position="169"/>
    </location>
</feature>
<dbReference type="EMBL" id="DYVX01000013">
    <property type="protein sequence ID" value="HJF91088.1"/>
    <property type="molecule type" value="Genomic_DNA"/>
</dbReference>
<gene>
    <name evidence="2" type="ORF">K8W02_01680</name>
</gene>
<dbReference type="AlphaFoldDB" id="A0A921LBG6"/>
<dbReference type="RefSeq" id="WP_276825788.1">
    <property type="nucleotide sequence ID" value="NZ_CAWVFH010000004.1"/>
</dbReference>
<evidence type="ECO:0000313" key="3">
    <source>
        <dbReference type="Proteomes" id="UP000717835"/>
    </source>
</evidence>
<protein>
    <submittedName>
        <fullName evidence="2">Uncharacterized protein</fullName>
    </submittedName>
</protein>
<sequence length="169" mass="19216">MTPFSLPRLQNILKSAVSAYTPSHQKAASSAAPASQHPILRKKTLLFLPQNIAFLHPEAGMQQAKCGHLPAKNKAFCRQKVQFLPLHLRYLSEKTSDEPVFPFFFFYFNCQDFAITLSMSGLQKITPFFPPTPAFGPKQAILRRQKRQSVKMTNEPCRVQRHSSSMPQR</sequence>
<comment type="caution">
    <text evidence="2">The sequence shown here is derived from an EMBL/GenBank/DDBJ whole genome shotgun (WGS) entry which is preliminary data.</text>
</comment>
<accession>A0A921LBG6</accession>
<name>A0A921LBG6_9BACT</name>
<evidence type="ECO:0000313" key="2">
    <source>
        <dbReference type="EMBL" id="HJF91088.1"/>
    </source>
</evidence>
<dbReference type="Proteomes" id="UP000717835">
    <property type="component" value="Unassembled WGS sequence"/>
</dbReference>
<reference evidence="2" key="2">
    <citation type="submission" date="2021-09" db="EMBL/GenBank/DDBJ databases">
        <authorList>
            <person name="Gilroy R."/>
        </authorList>
    </citation>
    <scope>NUCLEOTIDE SEQUENCE</scope>
    <source>
        <strain evidence="2">CHK55-1828</strain>
    </source>
</reference>
<evidence type="ECO:0000256" key="1">
    <source>
        <dbReference type="SAM" id="MobiDB-lite"/>
    </source>
</evidence>
<reference evidence="2" key="1">
    <citation type="journal article" date="2021" name="PeerJ">
        <title>Extensive microbial diversity within the chicken gut microbiome revealed by metagenomics and culture.</title>
        <authorList>
            <person name="Gilroy R."/>
            <person name="Ravi A."/>
            <person name="Getino M."/>
            <person name="Pursley I."/>
            <person name="Horton D.L."/>
            <person name="Alikhan N.F."/>
            <person name="Baker D."/>
            <person name="Gharbi K."/>
            <person name="Hall N."/>
            <person name="Watson M."/>
            <person name="Adriaenssens E.M."/>
            <person name="Foster-Nyarko E."/>
            <person name="Jarju S."/>
            <person name="Secka A."/>
            <person name="Antonio M."/>
            <person name="Oren A."/>
            <person name="Chaudhuri R.R."/>
            <person name="La Ragione R."/>
            <person name="Hildebrand F."/>
            <person name="Pallen M.J."/>
        </authorList>
    </citation>
    <scope>NUCLEOTIDE SEQUENCE</scope>
    <source>
        <strain evidence="2">CHK55-1828</strain>
    </source>
</reference>